<feature type="transmembrane region" description="Helical" evidence="1">
    <location>
        <begin position="139"/>
        <end position="160"/>
    </location>
</feature>
<gene>
    <name evidence="3" type="ORF">GS660_06445</name>
</gene>
<evidence type="ECO:0000313" key="4">
    <source>
        <dbReference type="Proteomes" id="UP000477083"/>
    </source>
</evidence>
<dbReference type="InterPro" id="IPR036938">
    <property type="entry name" value="PAP2/HPO_sf"/>
</dbReference>
<sequence>MSEGETQGFDQRLLLALRHPSDPASPLGPPWLETIIRDITALGGLTVLGFVTLAVAGLLWFQSRPRSAGILLLAIIGGQVFSHLSKALFDRPRPDLVPHGTLVTSASFPSGHSMMAAVVWLTLAAMVTRVQPDRTVRIYITALAIAVTLAVGFSRVWLGVHWPTDVLAGWAAGAAWALICRALAEVLDPLPALDPPR</sequence>
<evidence type="ECO:0000313" key="3">
    <source>
        <dbReference type="EMBL" id="MZQ88733.1"/>
    </source>
</evidence>
<dbReference type="PANTHER" id="PTHR14969:SF13">
    <property type="entry name" value="AT30094P"/>
    <property type="match status" value="1"/>
</dbReference>
<keyword evidence="1" id="KW-0812">Transmembrane</keyword>
<name>A0A6L8VES6_9RHOB</name>
<dbReference type="OrthoDB" id="9801622at2"/>
<dbReference type="EMBL" id="WWNR01000003">
    <property type="protein sequence ID" value="MZQ88733.1"/>
    <property type="molecule type" value="Genomic_DNA"/>
</dbReference>
<keyword evidence="1" id="KW-0472">Membrane</keyword>
<dbReference type="InterPro" id="IPR000326">
    <property type="entry name" value="PAP2/HPO"/>
</dbReference>
<feature type="domain" description="Phosphatidic acid phosphatase type 2/haloperoxidase" evidence="2">
    <location>
        <begin position="68"/>
        <end position="181"/>
    </location>
</feature>
<dbReference type="SMART" id="SM00014">
    <property type="entry name" value="acidPPc"/>
    <property type="match status" value="1"/>
</dbReference>
<dbReference type="PANTHER" id="PTHR14969">
    <property type="entry name" value="SPHINGOSINE-1-PHOSPHATE PHOSPHOHYDROLASE"/>
    <property type="match status" value="1"/>
</dbReference>
<evidence type="ECO:0000256" key="1">
    <source>
        <dbReference type="SAM" id="Phobius"/>
    </source>
</evidence>
<accession>A0A6L8VES6</accession>
<dbReference type="Proteomes" id="UP000477083">
    <property type="component" value="Unassembled WGS sequence"/>
</dbReference>
<comment type="caution">
    <text evidence="3">The sequence shown here is derived from an EMBL/GenBank/DDBJ whole genome shotgun (WGS) entry which is preliminary data.</text>
</comment>
<evidence type="ECO:0000259" key="2">
    <source>
        <dbReference type="SMART" id="SM00014"/>
    </source>
</evidence>
<feature type="transmembrane region" description="Helical" evidence="1">
    <location>
        <begin position="109"/>
        <end position="127"/>
    </location>
</feature>
<proteinExistence type="predicted"/>
<reference evidence="3 4" key="1">
    <citation type="submission" date="2020-01" db="EMBL/GenBank/DDBJ databases">
        <title>Frigidibacter albus SP32T (=CGMCC 1.13995T).</title>
        <authorList>
            <person name="Liao X."/>
        </authorList>
    </citation>
    <scope>NUCLEOTIDE SEQUENCE [LARGE SCALE GENOMIC DNA]</scope>
    <source>
        <strain evidence="3 4">SP32</strain>
    </source>
</reference>
<feature type="transmembrane region" description="Helical" evidence="1">
    <location>
        <begin position="68"/>
        <end position="89"/>
    </location>
</feature>
<dbReference type="AlphaFoldDB" id="A0A6L8VES6"/>
<dbReference type="CDD" id="cd03392">
    <property type="entry name" value="PAP2_like_2"/>
    <property type="match status" value="1"/>
</dbReference>
<keyword evidence="4" id="KW-1185">Reference proteome</keyword>
<dbReference type="Gene3D" id="1.20.144.10">
    <property type="entry name" value="Phosphatidic acid phosphatase type 2/haloperoxidase"/>
    <property type="match status" value="2"/>
</dbReference>
<dbReference type="SUPFAM" id="SSF48317">
    <property type="entry name" value="Acid phosphatase/Vanadium-dependent haloperoxidase"/>
    <property type="match status" value="1"/>
</dbReference>
<keyword evidence="1" id="KW-1133">Transmembrane helix</keyword>
<organism evidence="3 4">
    <name type="scientific">Frigidibacter albus</name>
    <dbReference type="NCBI Taxonomy" id="1465486"/>
    <lineage>
        <taxon>Bacteria</taxon>
        <taxon>Pseudomonadati</taxon>
        <taxon>Pseudomonadota</taxon>
        <taxon>Alphaproteobacteria</taxon>
        <taxon>Rhodobacterales</taxon>
        <taxon>Paracoccaceae</taxon>
        <taxon>Frigidibacter</taxon>
    </lineage>
</organism>
<dbReference type="Pfam" id="PF01569">
    <property type="entry name" value="PAP2"/>
    <property type="match status" value="1"/>
</dbReference>
<protein>
    <submittedName>
        <fullName evidence="3">Phosphatase PAP2 family protein</fullName>
    </submittedName>
</protein>
<feature type="transmembrane region" description="Helical" evidence="1">
    <location>
        <begin position="39"/>
        <end position="61"/>
    </location>
</feature>